<dbReference type="SUPFAM" id="SSF52540">
    <property type="entry name" value="P-loop containing nucleoside triphosphate hydrolases"/>
    <property type="match status" value="1"/>
</dbReference>
<comment type="caution">
    <text evidence="11">The sequence shown here is derived from an EMBL/GenBank/DDBJ whole genome shotgun (WGS) entry which is preliminary data.</text>
</comment>
<evidence type="ECO:0000313" key="11">
    <source>
        <dbReference type="EMBL" id="HIX71634.1"/>
    </source>
</evidence>
<feature type="region of interest" description="Disordered" evidence="8">
    <location>
        <begin position="236"/>
        <end position="301"/>
    </location>
</feature>
<reference evidence="11" key="1">
    <citation type="journal article" date="2021" name="PeerJ">
        <title>Extensive microbial diversity within the chicken gut microbiome revealed by metagenomics and culture.</title>
        <authorList>
            <person name="Gilroy R."/>
            <person name="Ravi A."/>
            <person name="Getino M."/>
            <person name="Pursley I."/>
            <person name="Horton D.L."/>
            <person name="Alikhan N.F."/>
            <person name="Baker D."/>
            <person name="Gharbi K."/>
            <person name="Hall N."/>
            <person name="Watson M."/>
            <person name="Adriaenssens E.M."/>
            <person name="Foster-Nyarko E."/>
            <person name="Jarju S."/>
            <person name="Secka A."/>
            <person name="Antonio M."/>
            <person name="Oren A."/>
            <person name="Chaudhuri R.R."/>
            <person name="La Ragione R."/>
            <person name="Hildebrand F."/>
            <person name="Pallen M.J."/>
        </authorList>
    </citation>
    <scope>NUCLEOTIDE SEQUENCE</scope>
    <source>
        <strain evidence="11">ChiSxjej3B15-1167</strain>
    </source>
</reference>
<dbReference type="EMBL" id="DXEQ01000032">
    <property type="protein sequence ID" value="HIX71634.1"/>
    <property type="molecule type" value="Genomic_DNA"/>
</dbReference>
<protein>
    <recommendedName>
        <fullName evidence="7">Cobyrinate a,c-diamide synthase</fullName>
        <ecNumber evidence="7">6.3.5.11</ecNumber>
    </recommendedName>
    <alternativeName>
        <fullName evidence="7">Cobyrinic acid a,c-diamide synthetase</fullName>
    </alternativeName>
</protein>
<dbReference type="PANTHER" id="PTHR43873:SF1">
    <property type="entry name" value="COBYRINATE A,C-DIAMIDE SYNTHASE"/>
    <property type="match status" value="1"/>
</dbReference>
<reference evidence="11" key="2">
    <citation type="submission" date="2021-04" db="EMBL/GenBank/DDBJ databases">
        <authorList>
            <person name="Gilroy R."/>
        </authorList>
    </citation>
    <scope>NUCLEOTIDE SEQUENCE</scope>
    <source>
        <strain evidence="11">ChiSxjej3B15-1167</strain>
    </source>
</reference>
<comment type="similarity">
    <text evidence="7">Belongs to the CobB/CbiA family.</text>
</comment>
<dbReference type="GO" id="GO:0005524">
    <property type="term" value="F:ATP binding"/>
    <property type="evidence" value="ECO:0007669"/>
    <property type="project" value="UniProtKB-UniRule"/>
</dbReference>
<dbReference type="PANTHER" id="PTHR43873">
    <property type="entry name" value="COBYRINATE A,C-DIAMIDE SYNTHASE"/>
    <property type="match status" value="1"/>
</dbReference>
<evidence type="ECO:0000256" key="1">
    <source>
        <dbReference type="ARBA" id="ARBA00001946"/>
    </source>
</evidence>
<evidence type="ECO:0000256" key="3">
    <source>
        <dbReference type="ARBA" id="ARBA00022741"/>
    </source>
</evidence>
<keyword evidence="5 7" id="KW-0460">Magnesium</keyword>
<dbReference type="Gene3D" id="3.40.50.880">
    <property type="match status" value="1"/>
</dbReference>
<evidence type="ECO:0000256" key="5">
    <source>
        <dbReference type="ARBA" id="ARBA00022842"/>
    </source>
</evidence>
<evidence type="ECO:0000256" key="2">
    <source>
        <dbReference type="ARBA" id="ARBA00022598"/>
    </source>
</evidence>
<comment type="catalytic activity">
    <reaction evidence="7">
        <text>cob(II)yrinate + 2 L-glutamine + 2 ATP + 2 H2O = cob(II)yrinate a,c diamide + 2 L-glutamate + 2 ADP + 2 phosphate + 2 H(+)</text>
        <dbReference type="Rhea" id="RHEA:26289"/>
        <dbReference type="ChEBI" id="CHEBI:15377"/>
        <dbReference type="ChEBI" id="CHEBI:15378"/>
        <dbReference type="ChEBI" id="CHEBI:29985"/>
        <dbReference type="ChEBI" id="CHEBI:30616"/>
        <dbReference type="ChEBI" id="CHEBI:43474"/>
        <dbReference type="ChEBI" id="CHEBI:58359"/>
        <dbReference type="ChEBI" id="CHEBI:58537"/>
        <dbReference type="ChEBI" id="CHEBI:58894"/>
        <dbReference type="ChEBI" id="CHEBI:456216"/>
        <dbReference type="EC" id="6.3.5.11"/>
    </reaction>
</comment>
<comment type="pathway">
    <text evidence="7">Cofactor biosynthesis; adenosylcobalamin biosynthesis; cob(II)yrinate a,c-diamide from sirohydrochlorin (anaerobic route): step 10/10.</text>
</comment>
<dbReference type="Gene3D" id="3.40.50.300">
    <property type="entry name" value="P-loop containing nucleotide triphosphate hydrolases"/>
    <property type="match status" value="1"/>
</dbReference>
<dbReference type="EC" id="6.3.5.11" evidence="7"/>
<feature type="active site" description="Nucleophile" evidence="7">
    <location>
        <position position="400"/>
    </location>
</feature>
<dbReference type="GO" id="GO:0009236">
    <property type="term" value="P:cobalamin biosynthetic process"/>
    <property type="evidence" value="ECO:0007669"/>
    <property type="project" value="UniProtKB-UniRule"/>
</dbReference>
<organism evidence="11 12">
    <name type="scientific">Candidatus Anaerobutyricum stercoripullorum</name>
    <dbReference type="NCBI Taxonomy" id="2838456"/>
    <lineage>
        <taxon>Bacteria</taxon>
        <taxon>Bacillati</taxon>
        <taxon>Bacillota</taxon>
        <taxon>Clostridia</taxon>
        <taxon>Lachnospirales</taxon>
        <taxon>Lachnospiraceae</taxon>
        <taxon>Anaerobutyricum</taxon>
    </lineage>
</organism>
<dbReference type="Pfam" id="PF07685">
    <property type="entry name" value="GATase_3"/>
    <property type="match status" value="1"/>
</dbReference>
<dbReference type="Proteomes" id="UP000886805">
    <property type="component" value="Unassembled WGS sequence"/>
</dbReference>
<evidence type="ECO:0000259" key="10">
    <source>
        <dbReference type="Pfam" id="PF07685"/>
    </source>
</evidence>
<evidence type="ECO:0000256" key="8">
    <source>
        <dbReference type="SAM" id="MobiDB-lite"/>
    </source>
</evidence>
<evidence type="ECO:0000256" key="7">
    <source>
        <dbReference type="HAMAP-Rule" id="MF_00027"/>
    </source>
</evidence>
<evidence type="ECO:0000259" key="9">
    <source>
        <dbReference type="Pfam" id="PF01656"/>
    </source>
</evidence>
<keyword evidence="2 7" id="KW-0436">Ligase</keyword>
<dbReference type="Pfam" id="PF01656">
    <property type="entry name" value="CbiA"/>
    <property type="match status" value="1"/>
</dbReference>
<dbReference type="SUPFAM" id="SSF52317">
    <property type="entry name" value="Class I glutamine amidotransferase-like"/>
    <property type="match status" value="1"/>
</dbReference>
<feature type="domain" description="CobB/CobQ-like glutamine amidotransferase" evidence="10">
    <location>
        <begin position="317"/>
        <end position="505"/>
    </location>
</feature>
<keyword evidence="6 7" id="KW-0315">Glutamine amidotransferase</keyword>
<dbReference type="NCBIfam" id="NF002204">
    <property type="entry name" value="PRK01077.1"/>
    <property type="match status" value="1"/>
</dbReference>
<feature type="site" description="Increases nucleophilicity of active site Cys" evidence="7">
    <location>
        <position position="500"/>
    </location>
</feature>
<evidence type="ECO:0000256" key="6">
    <source>
        <dbReference type="ARBA" id="ARBA00022962"/>
    </source>
</evidence>
<proteinExistence type="inferred from homology"/>
<dbReference type="HAMAP" id="MF_00027">
    <property type="entry name" value="CobB_CbiA"/>
    <property type="match status" value="1"/>
</dbReference>
<dbReference type="AlphaFoldDB" id="A0A9D1X2E3"/>
<comment type="domain">
    <text evidence="7">Comprises of two domains. The C-terminal domain contains the binding site for glutamine and catalyzes the hydrolysis of this substrate to glutamate and ammonia. The N-terminal domain is anticipated to bind ATP and cobyrinate and catalyzes the ultimate synthesis of the diamide product. The ammonia produced via the glutaminase domain is probably translocated to the adjacent domain via a molecular tunnel, where it reacts with an activated intermediate.</text>
</comment>
<accession>A0A9D1X2E3</accession>
<dbReference type="CDD" id="cd03130">
    <property type="entry name" value="GATase1_CobB"/>
    <property type="match status" value="1"/>
</dbReference>
<gene>
    <name evidence="7" type="primary">cbiA</name>
    <name evidence="11" type="ORF">H9849_01295</name>
</gene>
<comment type="miscellaneous">
    <text evidence="7">The a and c carboxylates of cobyrinate are activated for nucleophilic attack via formation of a phosphorylated intermediate by ATP. CbiA catalyzes first the amidation of the c-carboxylate, and then that of the a-carboxylate.</text>
</comment>
<dbReference type="InterPro" id="IPR004484">
    <property type="entry name" value="CbiA/CobB_synth"/>
</dbReference>
<dbReference type="InterPro" id="IPR002586">
    <property type="entry name" value="CobQ/CobB/MinD/ParA_Nub-bd_dom"/>
</dbReference>
<evidence type="ECO:0000256" key="4">
    <source>
        <dbReference type="ARBA" id="ARBA00022840"/>
    </source>
</evidence>
<comment type="cofactor">
    <cofactor evidence="1 7">
        <name>Mg(2+)</name>
        <dbReference type="ChEBI" id="CHEBI:18420"/>
    </cofactor>
</comment>
<feature type="domain" description="CobQ/CobB/MinD/ParA nucleotide binding" evidence="9">
    <location>
        <begin position="11"/>
        <end position="186"/>
    </location>
</feature>
<name>A0A9D1X2E3_9FIRM</name>
<dbReference type="InterPro" id="IPR011698">
    <property type="entry name" value="GATase_3"/>
</dbReference>
<dbReference type="GO" id="GO:0042242">
    <property type="term" value="F:cobyrinic acid a,c-diamide synthase activity"/>
    <property type="evidence" value="ECO:0007669"/>
    <property type="project" value="UniProtKB-UniRule"/>
</dbReference>
<sequence length="523" mass="57372">MTKKKIFPRVLLAGMNSGCGKTSITCGVLKALRDRGIEIQSYKCGPDYIDPMLHSHITGRACRNLDPFFSTEVELRQLMAKDSGPADFSVVEGVMGYYDGIGVSCEKSTHTVSAATETPTILIVNAKGMSHTMIPLIKGMLTYRDNPVCGVILNRCSKGLYQMIKPEIERTLPVRVVGYFPNDDGVHIGSRHLGLMTAAEIRNLDEVIDRLGALAAECIDLDLLLDLGRRAGQLPEMPRAEQSMLPDTAGETTAGELPEAKPCAGRTEPPDTAGETQAGELPEAKPCAGRTEPPDTAGETQAGMLSGAAPQTAAPVRIAVAWDKAFCFYYQENLDLLRQAGAELVFFSPVEDADLPENTGGVYLGGGYPETYRRELSENLSMKMAICRAAENGMPVLAECGGFMYTCENLIETDGSALPMLRLIPTDVEMTKRLSMDFGYVTMEALCDTPFFAEGDRLRVHEFHYSKAAQRGDICRMTKTTGRSWTGMYVRKNVLAGYPHLYFHNCPQVPERFVRLAEEYGRR</sequence>
<keyword evidence="7" id="KW-0169">Cobalamin biosynthesis</keyword>
<dbReference type="PROSITE" id="PS51274">
    <property type="entry name" value="GATASE_COBBQ"/>
    <property type="match status" value="1"/>
</dbReference>
<keyword evidence="3 7" id="KW-0547">Nucleotide-binding</keyword>
<evidence type="ECO:0000313" key="12">
    <source>
        <dbReference type="Proteomes" id="UP000886805"/>
    </source>
</evidence>
<comment type="function">
    <text evidence="7">Catalyzes the ATP-dependent amidation of the two carboxylate groups at positions a and c of cobyrinate, using either L-glutamine or ammonia as the nitrogen source.</text>
</comment>
<keyword evidence="4 7" id="KW-0067">ATP-binding</keyword>
<dbReference type="InterPro" id="IPR029062">
    <property type="entry name" value="Class_I_gatase-like"/>
</dbReference>
<dbReference type="InterPro" id="IPR027417">
    <property type="entry name" value="P-loop_NTPase"/>
</dbReference>